<accession>A0AAN8IPI5</accession>
<dbReference type="PANTHER" id="PTHR47331">
    <property type="entry name" value="PHD-TYPE DOMAIN-CONTAINING PROTEIN"/>
    <property type="match status" value="1"/>
</dbReference>
<comment type="caution">
    <text evidence="3">The sequence shown here is derived from an EMBL/GenBank/DDBJ whole genome shotgun (WGS) entry which is preliminary data.</text>
</comment>
<evidence type="ECO:0000259" key="2">
    <source>
        <dbReference type="PROSITE" id="PS50878"/>
    </source>
</evidence>
<dbReference type="InterPro" id="IPR008042">
    <property type="entry name" value="Retrotrans_Pao"/>
</dbReference>
<organism evidence="3 4">
    <name type="scientific">Trichostrongylus colubriformis</name>
    <name type="common">Black scour worm</name>
    <dbReference type="NCBI Taxonomy" id="6319"/>
    <lineage>
        <taxon>Eukaryota</taxon>
        <taxon>Metazoa</taxon>
        <taxon>Ecdysozoa</taxon>
        <taxon>Nematoda</taxon>
        <taxon>Chromadorea</taxon>
        <taxon>Rhabditida</taxon>
        <taxon>Rhabditina</taxon>
        <taxon>Rhabditomorpha</taxon>
        <taxon>Strongyloidea</taxon>
        <taxon>Trichostrongylidae</taxon>
        <taxon>Trichostrongylus</taxon>
    </lineage>
</organism>
<reference evidence="3 4" key="1">
    <citation type="submission" date="2019-10" db="EMBL/GenBank/DDBJ databases">
        <title>Assembly and Annotation for the nematode Trichostrongylus colubriformis.</title>
        <authorList>
            <person name="Martin J."/>
        </authorList>
    </citation>
    <scope>NUCLEOTIDE SEQUENCE [LARGE SCALE GENOMIC DNA]</scope>
    <source>
        <strain evidence="3">G859</strain>
        <tissue evidence="3">Whole worm</tissue>
    </source>
</reference>
<dbReference type="PROSITE" id="PS50878">
    <property type="entry name" value="RT_POL"/>
    <property type="match status" value="1"/>
</dbReference>
<feature type="compositionally biased region" description="Basic residues" evidence="1">
    <location>
        <begin position="562"/>
        <end position="572"/>
    </location>
</feature>
<name>A0AAN8IPI5_TRICO</name>
<dbReference type="GO" id="GO:0006259">
    <property type="term" value="P:DNA metabolic process"/>
    <property type="evidence" value="ECO:0007669"/>
    <property type="project" value="UniProtKB-ARBA"/>
</dbReference>
<protein>
    <submittedName>
        <fullName evidence="3">Pao retrotransposon peptidase</fullName>
    </submittedName>
</protein>
<proteinExistence type="predicted"/>
<gene>
    <name evidence="3" type="ORF">GCK32_001575</name>
</gene>
<dbReference type="AlphaFoldDB" id="A0AAN8IPI5"/>
<dbReference type="Pfam" id="PF00078">
    <property type="entry name" value="RVT_1"/>
    <property type="match status" value="1"/>
</dbReference>
<dbReference type="InterPro" id="IPR000477">
    <property type="entry name" value="RT_dom"/>
</dbReference>
<dbReference type="GO" id="GO:0003676">
    <property type="term" value="F:nucleic acid binding"/>
    <property type="evidence" value="ECO:0007669"/>
    <property type="project" value="InterPro"/>
</dbReference>
<dbReference type="InterPro" id="IPR036397">
    <property type="entry name" value="RNaseH_sf"/>
</dbReference>
<dbReference type="PANTHER" id="PTHR47331:SF4">
    <property type="entry name" value="PEPTIDASE S1 DOMAIN-CONTAINING PROTEIN"/>
    <property type="match status" value="1"/>
</dbReference>
<dbReference type="Gene3D" id="3.30.420.10">
    <property type="entry name" value="Ribonuclease H-like superfamily/Ribonuclease H"/>
    <property type="match status" value="1"/>
</dbReference>
<sequence length="664" mass="75346">MVADIQKAFLQIRLPEEHRDVTRFLWVKDPTLPPTGSNLKYFRFCRVPFGINASPAILNQSILKHIEESQSEIVSELSNSLYVDNVLLEGRNAKDLIRKYTESKRLFASIGMNLRDYLSNSVSVNNSIEEPDRAKSTEIKVLGIHWNAIKDTITLQCITKHFNKISKRTVLSQINGYCYDPLGLLSPLMTPAKIFLQDLHKKKYGWDDSLSEEDTNTWKSIMADIDGFEVTLPRKVVEKDGTTKHTLSIFVDSSKRAYACCIYVTTASATGVKETKLFTAKSKIAPIKKEQTIPRLELLSIFIGLSLAESTINKIDVTFEQINVFSDSTIALCWIQGYKRLPSIVTTLVQKIGLITRRIRECSNVTFYHVPTHENTADCATRGVSKNNFNSHRWWSGPVLLNMSPENWPVKDATNLREQSDDEEAEACYHASASTVQVRHPVWSLESTNDYSKVIRVTAYCARFIRNATKGKCLSLKNKALVTITPSAEKAILAEQLLIRQEQATFKSEELKRTYHRSSSVFIVMSCESTQSSSEGPIEDLLDLDITSAEALMTNIHDCSTKKRLSRKQRQKRAAEPSDNTHNTEPPKKIAALTNAPKMTLRPLLISHDDKGVMSNKDIRDIFYAVMDGITDIKKKQDRLEDRLRILDTRTAVFEAWLKRFEPK</sequence>
<dbReference type="InterPro" id="IPR043502">
    <property type="entry name" value="DNA/RNA_pol_sf"/>
</dbReference>
<keyword evidence="4" id="KW-1185">Reference proteome</keyword>
<feature type="domain" description="Reverse transcriptase" evidence="2">
    <location>
        <begin position="1"/>
        <end position="146"/>
    </location>
</feature>
<feature type="region of interest" description="Disordered" evidence="1">
    <location>
        <begin position="562"/>
        <end position="588"/>
    </location>
</feature>
<evidence type="ECO:0000313" key="4">
    <source>
        <dbReference type="Proteomes" id="UP001331761"/>
    </source>
</evidence>
<dbReference type="SUPFAM" id="SSF56672">
    <property type="entry name" value="DNA/RNA polymerases"/>
    <property type="match status" value="1"/>
</dbReference>
<dbReference type="Proteomes" id="UP001331761">
    <property type="component" value="Unassembled WGS sequence"/>
</dbReference>
<evidence type="ECO:0000313" key="3">
    <source>
        <dbReference type="EMBL" id="KAK5976922.1"/>
    </source>
</evidence>
<dbReference type="Pfam" id="PF05380">
    <property type="entry name" value="Peptidase_A17"/>
    <property type="match status" value="1"/>
</dbReference>
<evidence type="ECO:0000256" key="1">
    <source>
        <dbReference type="SAM" id="MobiDB-lite"/>
    </source>
</evidence>
<dbReference type="EMBL" id="WIXE01011217">
    <property type="protein sequence ID" value="KAK5976922.1"/>
    <property type="molecule type" value="Genomic_DNA"/>
</dbReference>